<dbReference type="Proteomes" id="UP000265566">
    <property type="component" value="Chromosome 4"/>
</dbReference>
<comment type="caution">
    <text evidence="2">The sequence shown here is derived from an EMBL/GenBank/DDBJ whole genome shotgun (WGS) entry which is preliminary data.</text>
</comment>
<name>A0A396I0E8_MEDTR</name>
<evidence type="ECO:0000259" key="1">
    <source>
        <dbReference type="Pfam" id="PF23044"/>
    </source>
</evidence>
<sequence length="129" mass="14369">MSDLNVEAPLKNLYQISYPNNSVGNCRLSCIGNVTGFKDGHVEVKWATGLMTKVVPYEIFRIGKHEASTATPVSYETNIEELTEEITEHGSLPSDQKGKIVTMIEINVKSIKERVVLFPCLKLPLNFSL</sequence>
<reference evidence="3" key="1">
    <citation type="journal article" date="2018" name="Nat. Plants">
        <title>Whole-genome landscape of Medicago truncatula symbiotic genes.</title>
        <authorList>
            <person name="Pecrix Y."/>
            <person name="Staton S.E."/>
            <person name="Sallet E."/>
            <person name="Lelandais-Briere C."/>
            <person name="Moreau S."/>
            <person name="Carrere S."/>
            <person name="Blein T."/>
            <person name="Jardinaud M.F."/>
            <person name="Latrasse D."/>
            <person name="Zouine M."/>
            <person name="Zahm M."/>
            <person name="Kreplak J."/>
            <person name="Mayjonade B."/>
            <person name="Satge C."/>
            <person name="Perez M."/>
            <person name="Cauet S."/>
            <person name="Marande W."/>
            <person name="Chantry-Darmon C."/>
            <person name="Lopez-Roques C."/>
            <person name="Bouchez O."/>
            <person name="Berard A."/>
            <person name="Debelle F."/>
            <person name="Munos S."/>
            <person name="Bendahmane A."/>
            <person name="Berges H."/>
            <person name="Niebel A."/>
            <person name="Buitink J."/>
            <person name="Frugier F."/>
            <person name="Benhamed M."/>
            <person name="Crespi M."/>
            <person name="Gouzy J."/>
            <person name="Gamas P."/>
        </authorList>
    </citation>
    <scope>NUCLEOTIDE SEQUENCE [LARGE SCALE GENOMIC DNA]</scope>
    <source>
        <strain evidence="3">cv. Jemalong A17</strain>
    </source>
</reference>
<dbReference type="AlphaFoldDB" id="A0A396I0E8"/>
<gene>
    <name evidence="2" type="ORF">MtrunA17_Chr4g0009071</name>
</gene>
<dbReference type="Gramene" id="rna21033">
    <property type="protein sequence ID" value="RHN59049.1"/>
    <property type="gene ID" value="gene21033"/>
</dbReference>
<proteinExistence type="predicted"/>
<evidence type="ECO:0000313" key="3">
    <source>
        <dbReference type="Proteomes" id="UP000265566"/>
    </source>
</evidence>
<dbReference type="Pfam" id="PF23044">
    <property type="entry name" value="SH3-C_UBE2O"/>
    <property type="match status" value="1"/>
</dbReference>
<dbReference type="EMBL" id="PSQE01000004">
    <property type="protein sequence ID" value="RHN59049.1"/>
    <property type="molecule type" value="Genomic_DNA"/>
</dbReference>
<evidence type="ECO:0000313" key="2">
    <source>
        <dbReference type="EMBL" id="RHN59049.1"/>
    </source>
</evidence>
<dbReference type="InterPro" id="IPR057734">
    <property type="entry name" value="UBE2O-like_SH3-C"/>
</dbReference>
<feature type="domain" description="UBE2O-like SH3-C" evidence="1">
    <location>
        <begin position="25"/>
        <end position="62"/>
    </location>
</feature>
<accession>A0A396I0E8</accession>
<organism evidence="2 3">
    <name type="scientific">Medicago truncatula</name>
    <name type="common">Barrel medic</name>
    <name type="synonym">Medicago tribuloides</name>
    <dbReference type="NCBI Taxonomy" id="3880"/>
    <lineage>
        <taxon>Eukaryota</taxon>
        <taxon>Viridiplantae</taxon>
        <taxon>Streptophyta</taxon>
        <taxon>Embryophyta</taxon>
        <taxon>Tracheophyta</taxon>
        <taxon>Spermatophyta</taxon>
        <taxon>Magnoliopsida</taxon>
        <taxon>eudicotyledons</taxon>
        <taxon>Gunneridae</taxon>
        <taxon>Pentapetalae</taxon>
        <taxon>rosids</taxon>
        <taxon>fabids</taxon>
        <taxon>Fabales</taxon>
        <taxon>Fabaceae</taxon>
        <taxon>Papilionoideae</taxon>
        <taxon>50 kb inversion clade</taxon>
        <taxon>NPAAA clade</taxon>
        <taxon>Hologalegina</taxon>
        <taxon>IRL clade</taxon>
        <taxon>Trifolieae</taxon>
        <taxon>Medicago</taxon>
    </lineage>
</organism>
<protein>
    <recommendedName>
        <fullName evidence="1">UBE2O-like SH3-C domain-containing protein</fullName>
    </recommendedName>
</protein>